<evidence type="ECO:0000313" key="7">
    <source>
        <dbReference type="EMBL" id="CAI8905317.1"/>
    </source>
</evidence>
<evidence type="ECO:0000256" key="2">
    <source>
        <dbReference type="ARBA" id="ARBA00009142"/>
    </source>
</evidence>
<feature type="transmembrane region" description="Helical" evidence="6">
    <location>
        <begin position="231"/>
        <end position="249"/>
    </location>
</feature>
<proteinExistence type="inferred from homology"/>
<comment type="subcellular location">
    <subcellularLocation>
        <location evidence="6">Cell membrane</location>
        <topology evidence="6">Multi-pass membrane protein</topology>
    </subcellularLocation>
    <subcellularLocation>
        <location evidence="1">Membrane</location>
        <topology evidence="1">Multi-pass membrane protein</topology>
    </subcellularLocation>
</comment>
<evidence type="ECO:0000256" key="3">
    <source>
        <dbReference type="ARBA" id="ARBA00022692"/>
    </source>
</evidence>
<evidence type="ECO:0000256" key="6">
    <source>
        <dbReference type="RuleBase" id="RU363041"/>
    </source>
</evidence>
<evidence type="ECO:0000256" key="1">
    <source>
        <dbReference type="ARBA" id="ARBA00004141"/>
    </source>
</evidence>
<evidence type="ECO:0000256" key="4">
    <source>
        <dbReference type="ARBA" id="ARBA00022989"/>
    </source>
</evidence>
<organism evidence="7 8">
    <name type="scientific">Methylocaldum szegediense</name>
    <dbReference type="NCBI Taxonomy" id="73780"/>
    <lineage>
        <taxon>Bacteria</taxon>
        <taxon>Pseudomonadati</taxon>
        <taxon>Pseudomonadota</taxon>
        <taxon>Gammaproteobacteria</taxon>
        <taxon>Methylococcales</taxon>
        <taxon>Methylococcaceae</taxon>
        <taxon>Methylocaldum</taxon>
    </lineage>
</organism>
<dbReference type="Proteomes" id="UP001162030">
    <property type="component" value="Chromosome"/>
</dbReference>
<dbReference type="PANTHER" id="PTHR43483:SF3">
    <property type="entry name" value="MEMBRANE TRANSPORTER PROTEIN HI_0806-RELATED"/>
    <property type="match status" value="1"/>
</dbReference>
<reference evidence="7 8" key="1">
    <citation type="submission" date="2023-03" db="EMBL/GenBank/DDBJ databases">
        <authorList>
            <person name="Pearce D."/>
        </authorList>
    </citation>
    <scope>NUCLEOTIDE SEQUENCE [LARGE SCALE GENOMIC DNA]</scope>
    <source>
        <strain evidence="7">Msz</strain>
    </source>
</reference>
<dbReference type="Pfam" id="PF01925">
    <property type="entry name" value="TauE"/>
    <property type="match status" value="1"/>
</dbReference>
<keyword evidence="5 6" id="KW-0472">Membrane</keyword>
<comment type="similarity">
    <text evidence="2 6">Belongs to the 4-toluene sulfonate uptake permease (TSUP) (TC 2.A.102) family.</text>
</comment>
<gene>
    <name evidence="7" type="ORF">MSZNOR_3527</name>
</gene>
<dbReference type="EMBL" id="OX458333">
    <property type="protein sequence ID" value="CAI8905317.1"/>
    <property type="molecule type" value="Genomic_DNA"/>
</dbReference>
<keyword evidence="4 6" id="KW-1133">Transmembrane helix</keyword>
<feature type="transmembrane region" description="Helical" evidence="6">
    <location>
        <begin position="66"/>
        <end position="84"/>
    </location>
</feature>
<feature type="transmembrane region" description="Helical" evidence="6">
    <location>
        <begin position="42"/>
        <end position="61"/>
    </location>
</feature>
<feature type="transmembrane region" description="Helical" evidence="6">
    <location>
        <begin position="90"/>
        <end position="113"/>
    </location>
</feature>
<feature type="transmembrane region" description="Helical" evidence="6">
    <location>
        <begin position="173"/>
        <end position="196"/>
    </location>
</feature>
<keyword evidence="8" id="KW-1185">Reference proteome</keyword>
<dbReference type="InterPro" id="IPR002781">
    <property type="entry name" value="TM_pro_TauE-like"/>
</dbReference>
<keyword evidence="3 6" id="KW-0812">Transmembrane</keyword>
<feature type="transmembrane region" description="Helical" evidence="6">
    <location>
        <begin position="270"/>
        <end position="290"/>
    </location>
</feature>
<protein>
    <recommendedName>
        <fullName evidence="6">Probable membrane transporter protein</fullName>
    </recommendedName>
</protein>
<accession>A0ABM9I5I0</accession>
<feature type="transmembrane region" description="Helical" evidence="6">
    <location>
        <begin position="134"/>
        <end position="161"/>
    </location>
</feature>
<dbReference type="PANTHER" id="PTHR43483">
    <property type="entry name" value="MEMBRANE TRANSPORTER PROTEIN HI_0806-RELATED"/>
    <property type="match status" value="1"/>
</dbReference>
<evidence type="ECO:0000256" key="5">
    <source>
        <dbReference type="ARBA" id="ARBA00023136"/>
    </source>
</evidence>
<feature type="transmembrane region" description="Helical" evidence="6">
    <location>
        <begin position="203"/>
        <end position="225"/>
    </location>
</feature>
<sequence length="306" mass="32282">MTLVVILSLVIGLLLGLLGGGGSILTVPVLVYLLDIEPKTAIATSLVVVGVTSFAAVINYARRGRVCWRTGLIFGVAGMVGAYGGGRLAAFVPGGVLLLLFAAIMFATALAMLRGRRPTGADAGRVKPVCPRDLPLLAIIFDGLMVGALTGLIGAGGGFLVVPALNLLGALPMHAAIGTSLLVIAMKSFAGLAGYISHVRIDLQLVSIVTGFAVLGSLFGGLLSRRVSGPALRRIFALFVIGVACYLLYKEITFELIAETKETLLKHSDFLWGMATMLGVVAIVWLWRWIHSQGLHQKKSMYAELR</sequence>
<keyword evidence="6" id="KW-1003">Cell membrane</keyword>
<dbReference type="RefSeq" id="WP_317963372.1">
    <property type="nucleotide sequence ID" value="NZ_OX458333.1"/>
</dbReference>
<name>A0ABM9I5I0_9GAMM</name>
<evidence type="ECO:0000313" key="8">
    <source>
        <dbReference type="Proteomes" id="UP001162030"/>
    </source>
</evidence>